<keyword evidence="3 6" id="KW-0731">Sigma factor</keyword>
<feature type="domain" description="RNA polymerase sigma factor 70 region 4 type 2" evidence="8">
    <location>
        <begin position="153"/>
        <end position="204"/>
    </location>
</feature>
<accession>A0ABS5ZSK1</accession>
<dbReference type="Proteomes" id="UP001197028">
    <property type="component" value="Unassembled WGS sequence"/>
</dbReference>
<dbReference type="InterPro" id="IPR013325">
    <property type="entry name" value="RNA_pol_sigma_r2"/>
</dbReference>
<feature type="domain" description="RNA polymerase sigma-70 region 2" evidence="7">
    <location>
        <begin position="39"/>
        <end position="105"/>
    </location>
</feature>
<dbReference type="PROSITE" id="PS01063">
    <property type="entry name" value="SIGMA70_ECF"/>
    <property type="match status" value="1"/>
</dbReference>
<evidence type="ECO:0000256" key="3">
    <source>
        <dbReference type="ARBA" id="ARBA00023082"/>
    </source>
</evidence>
<evidence type="ECO:0000313" key="10">
    <source>
        <dbReference type="Proteomes" id="UP001197028"/>
    </source>
</evidence>
<dbReference type="Gene3D" id="1.10.10.10">
    <property type="entry name" value="Winged helix-like DNA-binding domain superfamily/Winged helix DNA-binding domain"/>
    <property type="match status" value="1"/>
</dbReference>
<name>A0ABS5ZSK1_9PROT</name>
<evidence type="ECO:0000256" key="1">
    <source>
        <dbReference type="ARBA" id="ARBA00010641"/>
    </source>
</evidence>
<dbReference type="EMBL" id="JABELD010000118">
    <property type="protein sequence ID" value="MBU2739659.1"/>
    <property type="molecule type" value="Genomic_DNA"/>
</dbReference>
<evidence type="ECO:0000256" key="4">
    <source>
        <dbReference type="ARBA" id="ARBA00023125"/>
    </source>
</evidence>
<dbReference type="InterPro" id="IPR013249">
    <property type="entry name" value="RNA_pol_sigma70_r4_t2"/>
</dbReference>
<dbReference type="Gene3D" id="1.10.1740.10">
    <property type="match status" value="1"/>
</dbReference>
<protein>
    <recommendedName>
        <fullName evidence="6">RNA polymerase sigma factor</fullName>
    </recommendedName>
</protein>
<dbReference type="RefSeq" id="WP_215864545.1">
    <property type="nucleotide sequence ID" value="NZ_JABELD010000118.1"/>
</dbReference>
<organism evidence="9 10">
    <name type="scientific">Acidithiobacillus concretivorus</name>
    <dbReference type="NCBI Taxonomy" id="3063952"/>
    <lineage>
        <taxon>Bacteria</taxon>
        <taxon>Pseudomonadati</taxon>
        <taxon>Pseudomonadota</taxon>
        <taxon>Acidithiobacillia</taxon>
        <taxon>Acidithiobacillales</taxon>
        <taxon>Acidithiobacillaceae</taxon>
        <taxon>Acidithiobacillus</taxon>
    </lineage>
</organism>
<dbReference type="InterPro" id="IPR039425">
    <property type="entry name" value="RNA_pol_sigma-70-like"/>
</dbReference>
<evidence type="ECO:0000256" key="2">
    <source>
        <dbReference type="ARBA" id="ARBA00023015"/>
    </source>
</evidence>
<reference evidence="9 10" key="1">
    <citation type="journal article" date="2021" name="ISME J.">
        <title>Genomic evolution of the class Acidithiobacillia: deep-branching Proteobacteria living in extreme acidic conditions.</title>
        <authorList>
            <person name="Moya-Beltran A."/>
            <person name="Beard S."/>
            <person name="Rojas-Villalobos C."/>
            <person name="Issotta F."/>
            <person name="Gallardo Y."/>
            <person name="Ulloa R."/>
            <person name="Giaveno A."/>
            <person name="Degli Esposti M."/>
            <person name="Johnson D.B."/>
            <person name="Quatrini R."/>
        </authorList>
    </citation>
    <scope>NUCLEOTIDE SEQUENCE [LARGE SCALE GENOMIC DNA]</scope>
    <source>
        <strain evidence="9 10">ATCC 19703</strain>
    </source>
</reference>
<evidence type="ECO:0000259" key="8">
    <source>
        <dbReference type="Pfam" id="PF08281"/>
    </source>
</evidence>
<keyword evidence="5 6" id="KW-0804">Transcription</keyword>
<keyword evidence="4 6" id="KW-0238">DNA-binding</keyword>
<gene>
    <name evidence="9" type="ORF">HJG40_12890</name>
</gene>
<dbReference type="Pfam" id="PF04542">
    <property type="entry name" value="Sigma70_r2"/>
    <property type="match status" value="1"/>
</dbReference>
<keyword evidence="2 6" id="KW-0805">Transcription regulation</keyword>
<evidence type="ECO:0000259" key="7">
    <source>
        <dbReference type="Pfam" id="PF04542"/>
    </source>
</evidence>
<dbReference type="NCBIfam" id="TIGR02937">
    <property type="entry name" value="sigma70-ECF"/>
    <property type="match status" value="1"/>
</dbReference>
<dbReference type="InterPro" id="IPR013324">
    <property type="entry name" value="RNA_pol_sigma_r3/r4-like"/>
</dbReference>
<dbReference type="PANTHER" id="PTHR43133">
    <property type="entry name" value="RNA POLYMERASE ECF-TYPE SIGMA FACTO"/>
    <property type="match status" value="1"/>
</dbReference>
<proteinExistence type="inferred from homology"/>
<keyword evidence="10" id="KW-1185">Reference proteome</keyword>
<dbReference type="SUPFAM" id="SSF88659">
    <property type="entry name" value="Sigma3 and sigma4 domains of RNA polymerase sigma factors"/>
    <property type="match status" value="1"/>
</dbReference>
<comment type="similarity">
    <text evidence="1 6">Belongs to the sigma-70 factor family. ECF subfamily.</text>
</comment>
<evidence type="ECO:0000256" key="5">
    <source>
        <dbReference type="ARBA" id="ARBA00023163"/>
    </source>
</evidence>
<evidence type="ECO:0000256" key="6">
    <source>
        <dbReference type="RuleBase" id="RU000716"/>
    </source>
</evidence>
<dbReference type="InterPro" id="IPR036388">
    <property type="entry name" value="WH-like_DNA-bd_sf"/>
</dbReference>
<comment type="caution">
    <text evidence="9">The sequence shown here is derived from an EMBL/GenBank/DDBJ whole genome shotgun (WGS) entry which is preliminary data.</text>
</comment>
<dbReference type="InterPro" id="IPR014284">
    <property type="entry name" value="RNA_pol_sigma-70_dom"/>
</dbReference>
<dbReference type="SUPFAM" id="SSF88946">
    <property type="entry name" value="Sigma2 domain of RNA polymerase sigma factors"/>
    <property type="match status" value="1"/>
</dbReference>
<sequence>MNDFYERGLVLNDKNNVNTQENTPEDQSLRACHPEQWLDQYGDGLYRRALFRTSSAEVAEDLVQEALLAAWQCREKFSGEAQERAWLYGILEHKIQDYYRRNARTPKISNLEVDDQDSDIEASAFQSNGTWASKPGAWGRDPQEAAESKDFMRIIQGCLNELPEQQRSAFMLREWYGEEIALCAKTLAVTANHLSVLLHRARLQISRCLEFRFAGGEQH</sequence>
<dbReference type="InterPro" id="IPR007627">
    <property type="entry name" value="RNA_pol_sigma70_r2"/>
</dbReference>
<dbReference type="InterPro" id="IPR000838">
    <property type="entry name" value="RNA_pol_sigma70_ECF_CS"/>
</dbReference>
<dbReference type="Pfam" id="PF08281">
    <property type="entry name" value="Sigma70_r4_2"/>
    <property type="match status" value="1"/>
</dbReference>
<dbReference type="PANTHER" id="PTHR43133:SF8">
    <property type="entry name" value="RNA POLYMERASE SIGMA FACTOR HI_1459-RELATED"/>
    <property type="match status" value="1"/>
</dbReference>
<evidence type="ECO:0000313" key="9">
    <source>
        <dbReference type="EMBL" id="MBU2739659.1"/>
    </source>
</evidence>